<evidence type="ECO:0000256" key="3">
    <source>
        <dbReference type="ARBA" id="ARBA00022692"/>
    </source>
</evidence>
<feature type="transmembrane region" description="Helical" evidence="8">
    <location>
        <begin position="140"/>
        <end position="162"/>
    </location>
</feature>
<dbReference type="SUPFAM" id="SSF103473">
    <property type="entry name" value="MFS general substrate transporter"/>
    <property type="match status" value="1"/>
</dbReference>
<dbReference type="GO" id="GO:0022857">
    <property type="term" value="F:transmembrane transporter activity"/>
    <property type="evidence" value="ECO:0007669"/>
    <property type="project" value="InterPro"/>
</dbReference>
<keyword evidence="4 8" id="KW-1133">Transmembrane helix</keyword>
<feature type="transmembrane region" description="Helical" evidence="8">
    <location>
        <begin position="364"/>
        <end position="383"/>
    </location>
</feature>
<accession>A0AAW2LS97</accession>
<evidence type="ECO:0000256" key="6">
    <source>
        <dbReference type="ARBA" id="ARBA00044504"/>
    </source>
</evidence>
<gene>
    <name evidence="9" type="ORF">Scaly_2467200</name>
</gene>
<feature type="transmembrane region" description="Helical" evidence="8">
    <location>
        <begin position="114"/>
        <end position="133"/>
    </location>
</feature>
<evidence type="ECO:0000256" key="8">
    <source>
        <dbReference type="SAM" id="Phobius"/>
    </source>
</evidence>
<comment type="similarity">
    <text evidence="6">Belongs to the major facilitator superfamily. Phosphate:H(+) symporter (TC 2.A.1.9) family.</text>
</comment>
<evidence type="ECO:0000313" key="9">
    <source>
        <dbReference type="EMBL" id="KAL0321708.1"/>
    </source>
</evidence>
<feature type="transmembrane region" description="Helical" evidence="8">
    <location>
        <begin position="182"/>
        <end position="205"/>
    </location>
</feature>
<evidence type="ECO:0000256" key="4">
    <source>
        <dbReference type="ARBA" id="ARBA00022989"/>
    </source>
</evidence>
<dbReference type="PANTHER" id="PTHR11654">
    <property type="entry name" value="OLIGOPEPTIDE TRANSPORTER-RELATED"/>
    <property type="match status" value="1"/>
</dbReference>
<comment type="similarity">
    <text evidence="2">Belongs to the major facilitator superfamily. Proton-dependent oligopeptide transporter (POT/PTR) (TC 2.A.17) family.</text>
</comment>
<reference evidence="9" key="1">
    <citation type="submission" date="2020-06" db="EMBL/GenBank/DDBJ databases">
        <authorList>
            <person name="Li T."/>
            <person name="Hu X."/>
            <person name="Zhang T."/>
            <person name="Song X."/>
            <person name="Zhang H."/>
            <person name="Dai N."/>
            <person name="Sheng W."/>
            <person name="Hou X."/>
            <person name="Wei L."/>
        </authorList>
    </citation>
    <scope>NUCLEOTIDE SEQUENCE</scope>
    <source>
        <strain evidence="9">KEN8</strain>
        <tissue evidence="9">Leaf</tissue>
    </source>
</reference>
<dbReference type="InterPro" id="IPR036259">
    <property type="entry name" value="MFS_trans_sf"/>
</dbReference>
<dbReference type="Pfam" id="PF00854">
    <property type="entry name" value="PTR2"/>
    <property type="match status" value="1"/>
</dbReference>
<keyword evidence="5 8" id="KW-0472">Membrane</keyword>
<comment type="caution">
    <text evidence="9">The sequence shown here is derived from an EMBL/GenBank/DDBJ whole genome shotgun (WGS) entry which is preliminary data.</text>
</comment>
<sequence length="590" mass="65664">MTHGFAPLPSDHGRGRGKIVRSLAPDASDTGKHRDLCTKMEMPQIFAEKSSDHRLKEYRSNFQIQETRNLTLYMGLLFVDIVAGYVMRMLVTYLTDVWKLSLVHATSIVNIWEGAAKALPLAVALLSNTFWFIGRARVLMLCNLAYAIGLGLLTLSTPPLLGHSTGTCTHYQAECIGTTQKILFFTALPLVAVGMASISFVFAAISEVVGEEELTQEEVYSSHSLLLLPNYIGGVTFSYIKPWSVRFGIPAICCVVITMCYMSFCCLDIALLTSGDWVEESPLTKVIRVFVASASKVYHKLDGFELYEKTNTPSLPRTRWLRCLDKAAIILPNKSRDEQENDKWTLCTVTEVEETKAAIRMAPLCLSFIIGGVVVSIGNSFFLEQANHLNPQLGKLKVSFTLLLVLYDMVKAPLSKIRLPLRLGTSVAILFSVLCCITAAKVENRRLHAIIAHNLLDRPDDRVPMTLFWMVPQYVLLAVVDSFLEQNVKLFFQRMIPTSSLLYLSLFTRAVTGIGIMGGVLSVFVVGKLSERGGKLNWFQSTLNRSRLDKYYWTVAALSAASLVFYILLSSCYKEPQTEAEAEAEASSRP</sequence>
<name>A0AAW2LS97_9LAMI</name>
<reference evidence="9" key="2">
    <citation type="journal article" date="2024" name="Plant">
        <title>Genomic evolution and insights into agronomic trait innovations of Sesamum species.</title>
        <authorList>
            <person name="Miao H."/>
            <person name="Wang L."/>
            <person name="Qu L."/>
            <person name="Liu H."/>
            <person name="Sun Y."/>
            <person name="Le M."/>
            <person name="Wang Q."/>
            <person name="Wei S."/>
            <person name="Zheng Y."/>
            <person name="Lin W."/>
            <person name="Duan Y."/>
            <person name="Cao H."/>
            <person name="Xiong S."/>
            <person name="Wang X."/>
            <person name="Wei L."/>
            <person name="Li C."/>
            <person name="Ma Q."/>
            <person name="Ju M."/>
            <person name="Zhao R."/>
            <person name="Li G."/>
            <person name="Mu C."/>
            <person name="Tian Q."/>
            <person name="Mei H."/>
            <person name="Zhang T."/>
            <person name="Gao T."/>
            <person name="Zhang H."/>
        </authorList>
    </citation>
    <scope>NUCLEOTIDE SEQUENCE</scope>
    <source>
        <strain evidence="9">KEN8</strain>
    </source>
</reference>
<dbReference type="Gene3D" id="1.20.1250.20">
    <property type="entry name" value="MFS general substrate transporter like domains"/>
    <property type="match status" value="1"/>
</dbReference>
<feature type="transmembrane region" description="Helical" evidence="8">
    <location>
        <begin position="462"/>
        <end position="480"/>
    </location>
</feature>
<proteinExistence type="inferred from homology"/>
<dbReference type="GO" id="GO:0016020">
    <property type="term" value="C:membrane"/>
    <property type="evidence" value="ECO:0007669"/>
    <property type="project" value="UniProtKB-SubCell"/>
</dbReference>
<feature type="transmembrane region" description="Helical" evidence="8">
    <location>
        <begin position="501"/>
        <end position="526"/>
    </location>
</feature>
<keyword evidence="3 8" id="KW-0812">Transmembrane</keyword>
<dbReference type="EMBL" id="JACGWM010000016">
    <property type="protein sequence ID" value="KAL0321708.1"/>
    <property type="molecule type" value="Genomic_DNA"/>
</dbReference>
<evidence type="ECO:0000256" key="2">
    <source>
        <dbReference type="ARBA" id="ARBA00005982"/>
    </source>
</evidence>
<feature type="transmembrane region" description="Helical" evidence="8">
    <location>
        <begin position="70"/>
        <end position="94"/>
    </location>
</feature>
<organism evidence="9">
    <name type="scientific">Sesamum calycinum</name>
    <dbReference type="NCBI Taxonomy" id="2727403"/>
    <lineage>
        <taxon>Eukaryota</taxon>
        <taxon>Viridiplantae</taxon>
        <taxon>Streptophyta</taxon>
        <taxon>Embryophyta</taxon>
        <taxon>Tracheophyta</taxon>
        <taxon>Spermatophyta</taxon>
        <taxon>Magnoliopsida</taxon>
        <taxon>eudicotyledons</taxon>
        <taxon>Gunneridae</taxon>
        <taxon>Pentapetalae</taxon>
        <taxon>asterids</taxon>
        <taxon>lamiids</taxon>
        <taxon>Lamiales</taxon>
        <taxon>Pedaliaceae</taxon>
        <taxon>Sesamum</taxon>
    </lineage>
</organism>
<dbReference type="InterPro" id="IPR000109">
    <property type="entry name" value="POT_fam"/>
</dbReference>
<evidence type="ECO:0000256" key="7">
    <source>
        <dbReference type="SAM" id="MobiDB-lite"/>
    </source>
</evidence>
<evidence type="ECO:0000256" key="1">
    <source>
        <dbReference type="ARBA" id="ARBA00004141"/>
    </source>
</evidence>
<dbReference type="AlphaFoldDB" id="A0AAW2LS97"/>
<comment type="subcellular location">
    <subcellularLocation>
        <location evidence="1">Membrane</location>
        <topology evidence="1">Multi-pass membrane protein</topology>
    </subcellularLocation>
</comment>
<feature type="transmembrane region" description="Helical" evidence="8">
    <location>
        <begin position="419"/>
        <end position="442"/>
    </location>
</feature>
<feature type="region of interest" description="Disordered" evidence="7">
    <location>
        <begin position="1"/>
        <end position="33"/>
    </location>
</feature>
<protein>
    <submittedName>
        <fullName evidence="9">Protein NRT1/ PTR FAMILY 5.5</fullName>
    </submittedName>
</protein>
<evidence type="ECO:0000256" key="5">
    <source>
        <dbReference type="ARBA" id="ARBA00023136"/>
    </source>
</evidence>
<feature type="transmembrane region" description="Helical" evidence="8">
    <location>
        <begin position="551"/>
        <end position="569"/>
    </location>
</feature>